<dbReference type="AlphaFoldDB" id="A0A1G7C7K2"/>
<proteinExistence type="predicted"/>
<keyword evidence="1" id="KW-0812">Transmembrane</keyword>
<dbReference type="InterPro" id="IPR004843">
    <property type="entry name" value="Calcineurin-like_PHP"/>
</dbReference>
<evidence type="ECO:0000313" key="4">
    <source>
        <dbReference type="Proteomes" id="UP000198517"/>
    </source>
</evidence>
<keyword evidence="1" id="KW-1133">Transmembrane helix</keyword>
<dbReference type="Pfam" id="PF00149">
    <property type="entry name" value="Metallophos"/>
    <property type="match status" value="1"/>
</dbReference>
<gene>
    <name evidence="3" type="ORF">SAMN05421544_10782</name>
</gene>
<evidence type="ECO:0000256" key="1">
    <source>
        <dbReference type="SAM" id="Phobius"/>
    </source>
</evidence>
<dbReference type="InterPro" id="IPR029052">
    <property type="entry name" value="Metallo-depent_PP-like"/>
</dbReference>
<name>A0A1G7C7K2_9FLAO</name>
<protein>
    <recommendedName>
        <fullName evidence="2">Calcineurin-like phosphoesterase domain-containing protein</fullName>
    </recommendedName>
</protein>
<dbReference type="STRING" id="1071918.SAMN05421544_10782"/>
<dbReference type="Proteomes" id="UP000198517">
    <property type="component" value="Unassembled WGS sequence"/>
</dbReference>
<dbReference type="EMBL" id="FNAS01000007">
    <property type="protein sequence ID" value="SDE35352.1"/>
    <property type="molecule type" value="Genomic_DNA"/>
</dbReference>
<reference evidence="3 4" key="1">
    <citation type="submission" date="2016-10" db="EMBL/GenBank/DDBJ databases">
        <authorList>
            <person name="de Groot N.N."/>
        </authorList>
    </citation>
    <scope>NUCLEOTIDE SEQUENCE [LARGE SCALE GENOMIC DNA]</scope>
    <source>
        <strain evidence="3 4">DSM 24015</strain>
    </source>
</reference>
<feature type="domain" description="Calcineurin-like phosphoesterase" evidence="2">
    <location>
        <begin position="67"/>
        <end position="147"/>
    </location>
</feature>
<sequence length="162" mass="18689">MVFLLADIAYGFHLIPSHWVCHSWIGSIVLLVLMSSIFGYGYWKYNQKARVSLDIVTAKKLERPLMIVLLSDLHLGYHNRASELKRWINMINKENPDLVLIGGDIIDRSIRPLVHDGMAEMLRQINAPVFACLGNHEYYASSKENQKNSIKRRIFTFCVMKP</sequence>
<dbReference type="GO" id="GO:0016787">
    <property type="term" value="F:hydrolase activity"/>
    <property type="evidence" value="ECO:0007669"/>
    <property type="project" value="InterPro"/>
</dbReference>
<accession>A0A1G7C7K2</accession>
<dbReference type="Gene3D" id="3.60.21.10">
    <property type="match status" value="1"/>
</dbReference>
<feature type="transmembrane region" description="Helical" evidence="1">
    <location>
        <begin position="24"/>
        <end position="43"/>
    </location>
</feature>
<organism evidence="3 4">
    <name type="scientific">Riemerella columbipharyngis</name>
    <dbReference type="NCBI Taxonomy" id="1071918"/>
    <lineage>
        <taxon>Bacteria</taxon>
        <taxon>Pseudomonadati</taxon>
        <taxon>Bacteroidota</taxon>
        <taxon>Flavobacteriia</taxon>
        <taxon>Flavobacteriales</taxon>
        <taxon>Weeksellaceae</taxon>
        <taxon>Riemerella</taxon>
    </lineage>
</organism>
<keyword evidence="4" id="KW-1185">Reference proteome</keyword>
<dbReference type="PANTHER" id="PTHR31302:SF0">
    <property type="entry name" value="TRANSMEMBRANE PROTEIN WITH METALLOPHOSPHOESTERASE DOMAIN"/>
    <property type="match status" value="1"/>
</dbReference>
<dbReference type="SUPFAM" id="SSF56300">
    <property type="entry name" value="Metallo-dependent phosphatases"/>
    <property type="match status" value="1"/>
</dbReference>
<dbReference type="InterPro" id="IPR051158">
    <property type="entry name" value="Metallophosphoesterase_sf"/>
</dbReference>
<evidence type="ECO:0000313" key="3">
    <source>
        <dbReference type="EMBL" id="SDE35352.1"/>
    </source>
</evidence>
<keyword evidence="1" id="KW-0472">Membrane</keyword>
<evidence type="ECO:0000259" key="2">
    <source>
        <dbReference type="Pfam" id="PF00149"/>
    </source>
</evidence>
<dbReference type="PANTHER" id="PTHR31302">
    <property type="entry name" value="TRANSMEMBRANE PROTEIN WITH METALLOPHOSPHOESTERASE DOMAIN-RELATED"/>
    <property type="match status" value="1"/>
</dbReference>